<dbReference type="RefSeq" id="XP_033526434.1">
    <property type="nucleotide sequence ID" value="XM_033665620.1"/>
</dbReference>
<feature type="transmembrane region" description="Helical" evidence="2">
    <location>
        <begin position="9"/>
        <end position="30"/>
    </location>
</feature>
<evidence type="ECO:0008006" key="5">
    <source>
        <dbReference type="Google" id="ProtNLM"/>
    </source>
</evidence>
<dbReference type="OrthoDB" id="4918558at2759"/>
<dbReference type="GeneID" id="54406052"/>
<organism evidence="3 4">
    <name type="scientific">Dothidotthia symphoricarpi CBS 119687</name>
    <dbReference type="NCBI Taxonomy" id="1392245"/>
    <lineage>
        <taxon>Eukaryota</taxon>
        <taxon>Fungi</taxon>
        <taxon>Dikarya</taxon>
        <taxon>Ascomycota</taxon>
        <taxon>Pezizomycotina</taxon>
        <taxon>Dothideomycetes</taxon>
        <taxon>Pleosporomycetidae</taxon>
        <taxon>Pleosporales</taxon>
        <taxon>Dothidotthiaceae</taxon>
        <taxon>Dothidotthia</taxon>
    </lineage>
</organism>
<keyword evidence="2" id="KW-0472">Membrane</keyword>
<sequence length="204" mass="23277">MAISSLAFIFWRVMEIITLIPTLGMLAWFVDWYNSRSLLTPTSILVLFIVSVLGAVWAIGTLFLYARAKHSAKFVAFIDLLFVGAFIGAVYVLRGIANADCSGWTTDGTYSTNLGLFTVSGNSYDWSINRQCAMLKASWAFGIMNCIFFFFTFLLALLVHRHHRNDRVDRVVVKREVHHSRHGQRSRSPRHSHQSHRSRSRSYV</sequence>
<feature type="region of interest" description="Disordered" evidence="1">
    <location>
        <begin position="177"/>
        <end position="204"/>
    </location>
</feature>
<gene>
    <name evidence="3" type="ORF">P153DRAFT_334539</name>
</gene>
<feature type="transmembrane region" description="Helical" evidence="2">
    <location>
        <begin position="42"/>
        <end position="65"/>
    </location>
</feature>
<dbReference type="Proteomes" id="UP000799771">
    <property type="component" value="Unassembled WGS sequence"/>
</dbReference>
<dbReference type="AlphaFoldDB" id="A0A6A6AMD5"/>
<keyword evidence="2" id="KW-0812">Transmembrane</keyword>
<feature type="transmembrane region" description="Helical" evidence="2">
    <location>
        <begin position="74"/>
        <end position="93"/>
    </location>
</feature>
<evidence type="ECO:0000256" key="2">
    <source>
        <dbReference type="SAM" id="Phobius"/>
    </source>
</evidence>
<proteinExistence type="predicted"/>
<keyword evidence="2" id="KW-1133">Transmembrane helix</keyword>
<keyword evidence="4" id="KW-1185">Reference proteome</keyword>
<evidence type="ECO:0000313" key="4">
    <source>
        <dbReference type="Proteomes" id="UP000799771"/>
    </source>
</evidence>
<accession>A0A6A6AMD5</accession>
<dbReference type="EMBL" id="ML977501">
    <property type="protein sequence ID" value="KAF2132047.1"/>
    <property type="molecule type" value="Genomic_DNA"/>
</dbReference>
<reference evidence="3" key="1">
    <citation type="journal article" date="2020" name="Stud. Mycol.">
        <title>101 Dothideomycetes genomes: a test case for predicting lifestyles and emergence of pathogens.</title>
        <authorList>
            <person name="Haridas S."/>
            <person name="Albert R."/>
            <person name="Binder M."/>
            <person name="Bloem J."/>
            <person name="Labutti K."/>
            <person name="Salamov A."/>
            <person name="Andreopoulos B."/>
            <person name="Baker S."/>
            <person name="Barry K."/>
            <person name="Bills G."/>
            <person name="Bluhm B."/>
            <person name="Cannon C."/>
            <person name="Castanera R."/>
            <person name="Culley D."/>
            <person name="Daum C."/>
            <person name="Ezra D."/>
            <person name="Gonzalez J."/>
            <person name="Henrissat B."/>
            <person name="Kuo A."/>
            <person name="Liang C."/>
            <person name="Lipzen A."/>
            <person name="Lutzoni F."/>
            <person name="Magnuson J."/>
            <person name="Mondo S."/>
            <person name="Nolan M."/>
            <person name="Ohm R."/>
            <person name="Pangilinan J."/>
            <person name="Park H.-J."/>
            <person name="Ramirez L."/>
            <person name="Alfaro M."/>
            <person name="Sun H."/>
            <person name="Tritt A."/>
            <person name="Yoshinaga Y."/>
            <person name="Zwiers L.-H."/>
            <person name="Turgeon B."/>
            <person name="Goodwin S."/>
            <person name="Spatafora J."/>
            <person name="Crous P."/>
            <person name="Grigoriev I."/>
        </authorList>
    </citation>
    <scope>NUCLEOTIDE SEQUENCE</scope>
    <source>
        <strain evidence="3">CBS 119687</strain>
    </source>
</reference>
<name>A0A6A6AMD5_9PLEO</name>
<protein>
    <recommendedName>
        <fullName evidence="5">MARVEL domain-containing protein</fullName>
    </recommendedName>
</protein>
<evidence type="ECO:0000313" key="3">
    <source>
        <dbReference type="EMBL" id="KAF2132047.1"/>
    </source>
</evidence>
<evidence type="ECO:0000256" key="1">
    <source>
        <dbReference type="SAM" id="MobiDB-lite"/>
    </source>
</evidence>
<feature type="transmembrane region" description="Helical" evidence="2">
    <location>
        <begin position="139"/>
        <end position="160"/>
    </location>
</feature>